<dbReference type="InterPro" id="IPR014553">
    <property type="entry name" value="Aminopept"/>
</dbReference>
<dbReference type="AlphaFoldDB" id="A0A437RKQ2"/>
<evidence type="ECO:0000313" key="3">
    <source>
        <dbReference type="Proteomes" id="UP000285575"/>
    </source>
</evidence>
<protein>
    <submittedName>
        <fullName evidence="2">Aminopeptidase</fullName>
    </submittedName>
</protein>
<dbReference type="Proteomes" id="UP000285575">
    <property type="component" value="Unassembled WGS sequence"/>
</dbReference>
<dbReference type="GO" id="GO:0004177">
    <property type="term" value="F:aminopeptidase activity"/>
    <property type="evidence" value="ECO:0007669"/>
    <property type="project" value="UniProtKB-KW"/>
</dbReference>
<feature type="region of interest" description="Disordered" evidence="1">
    <location>
        <begin position="343"/>
        <end position="369"/>
    </location>
</feature>
<keyword evidence="2" id="KW-0378">Hydrolase</keyword>
<keyword evidence="2" id="KW-0645">Protease</keyword>
<keyword evidence="2" id="KW-0031">Aminopeptidase</keyword>
<dbReference type="OrthoDB" id="357991at2"/>
<organism evidence="2 3">
    <name type="scientific">Rubrivivax rivuli</name>
    <dbReference type="NCBI Taxonomy" id="1862385"/>
    <lineage>
        <taxon>Bacteria</taxon>
        <taxon>Pseudomonadati</taxon>
        <taxon>Pseudomonadota</taxon>
        <taxon>Betaproteobacteria</taxon>
        <taxon>Burkholderiales</taxon>
        <taxon>Sphaerotilaceae</taxon>
        <taxon>Rubrivivax</taxon>
    </lineage>
</organism>
<name>A0A437RKQ2_9BURK</name>
<evidence type="ECO:0000256" key="1">
    <source>
        <dbReference type="SAM" id="MobiDB-lite"/>
    </source>
</evidence>
<gene>
    <name evidence="2" type="ORF">EOE66_06315</name>
</gene>
<keyword evidence="3" id="KW-1185">Reference proteome</keyword>
<comment type="caution">
    <text evidence="2">The sequence shown here is derived from an EMBL/GenBank/DDBJ whole genome shotgun (WGS) entry which is preliminary data.</text>
</comment>
<dbReference type="Pfam" id="PF10023">
    <property type="entry name" value="Aminopep"/>
    <property type="match status" value="1"/>
</dbReference>
<accession>A0A437RKQ2</accession>
<sequence>MATGGLIGTVLLAAAAVCLTSGCSTLGYYAQAAGGHLDLLQRARPVAEVVADPATPEPLRQRLQRSQQMRDFAVRELQLPDNDSYRRYADLQREAVVWNVVAAPELGLTLKTWCFPVMGCVGYRGYFSREAAEATAAQLKAEGWEVMLYGVPAYSTLGWSNWVGGDPLLNTFISWSEAELARLIFHELAHQVVYVADDTTFNESYATAVERLGGRLWLAQHGSAAALAEVQATERRREDFRALTLRARQRLLEIYAGPGSDDEKRQAKAAAMAALRAEYAALKGGPWGGFAGYDGWFARANNASFGVLAAYNELVPGFEALFEAEARDWSRFHRAVKELSARPGDERRQRLVQLGARPPAAGTPTPATP</sequence>
<dbReference type="EMBL" id="SACR01000002">
    <property type="protein sequence ID" value="RVU47357.1"/>
    <property type="molecule type" value="Genomic_DNA"/>
</dbReference>
<reference evidence="2 3" key="1">
    <citation type="submission" date="2019-01" db="EMBL/GenBank/DDBJ databases">
        <authorList>
            <person name="Chen W.-M."/>
        </authorList>
    </citation>
    <scope>NUCLEOTIDE SEQUENCE [LARGE SCALE GENOMIC DNA]</scope>
    <source>
        <strain evidence="2 3">KYPY4</strain>
    </source>
</reference>
<dbReference type="PIRSF" id="PIRSF029285">
    <property type="entry name" value="Aminopept"/>
    <property type="match status" value="1"/>
</dbReference>
<feature type="compositionally biased region" description="Low complexity" evidence="1">
    <location>
        <begin position="358"/>
        <end position="369"/>
    </location>
</feature>
<proteinExistence type="predicted"/>
<dbReference type="RefSeq" id="WP_128227821.1">
    <property type="nucleotide sequence ID" value="NZ_SACR01000002.1"/>
</dbReference>
<evidence type="ECO:0000313" key="2">
    <source>
        <dbReference type="EMBL" id="RVU47357.1"/>
    </source>
</evidence>